<reference evidence="1" key="1">
    <citation type="submission" date="2021-05" db="EMBL/GenBank/DDBJ databases">
        <authorList>
            <person name="Khan N."/>
        </authorList>
    </citation>
    <scope>NUCLEOTIDE SEQUENCE</scope>
</reference>
<sequence length="190" mass="22181">MAPIDNAKRHLDFRGYNSKPGGFSEPFPGLCPTHVQKQQYVNAFLRWHFGDTHFDFFQIQLAQTADSDVVDRFIELKLEPVSPSTFEFLVDQVFWELHYESSQAMSSISHTASNIIFELVCWLPGEKRPPWPWMSVDAVPEGDALSDRFSWFKSEWKGERSLRPPKTRHEAAFPPRIMLNLEHLEPFEHF</sequence>
<gene>
    <name evidence="1" type="ORF">FEQUK3_LOCUS3688</name>
</gene>
<evidence type="ECO:0000313" key="1">
    <source>
        <dbReference type="EMBL" id="CAG7557953.1"/>
    </source>
</evidence>
<comment type="caution">
    <text evidence="1">The sequence shown here is derived from an EMBL/GenBank/DDBJ whole genome shotgun (WGS) entry which is preliminary data.</text>
</comment>
<name>A0A8J2IY45_FUSEQ</name>
<protein>
    <submittedName>
        <fullName evidence="1">Uncharacterized protein</fullName>
    </submittedName>
</protein>
<evidence type="ECO:0000313" key="2">
    <source>
        <dbReference type="Proteomes" id="UP000693738"/>
    </source>
</evidence>
<dbReference type="Proteomes" id="UP000693738">
    <property type="component" value="Unassembled WGS sequence"/>
</dbReference>
<dbReference type="AlphaFoldDB" id="A0A8J2IY45"/>
<dbReference type="EMBL" id="CAJSTJ010000121">
    <property type="protein sequence ID" value="CAG7557953.1"/>
    <property type="molecule type" value="Genomic_DNA"/>
</dbReference>
<proteinExistence type="predicted"/>
<organism evidence="1 2">
    <name type="scientific">Fusarium equiseti</name>
    <name type="common">Fusarium scirpi</name>
    <dbReference type="NCBI Taxonomy" id="61235"/>
    <lineage>
        <taxon>Eukaryota</taxon>
        <taxon>Fungi</taxon>
        <taxon>Dikarya</taxon>
        <taxon>Ascomycota</taxon>
        <taxon>Pezizomycotina</taxon>
        <taxon>Sordariomycetes</taxon>
        <taxon>Hypocreomycetidae</taxon>
        <taxon>Hypocreales</taxon>
        <taxon>Nectriaceae</taxon>
        <taxon>Fusarium</taxon>
        <taxon>Fusarium incarnatum-equiseti species complex</taxon>
    </lineage>
</organism>
<accession>A0A8J2IY45</accession>